<evidence type="ECO:0000313" key="1">
    <source>
        <dbReference type="EMBL" id="KAI8565803.1"/>
    </source>
</evidence>
<keyword evidence="2" id="KW-1185">Reference proteome</keyword>
<dbReference type="EMBL" id="CM046390">
    <property type="protein sequence ID" value="KAI8565803.1"/>
    <property type="molecule type" value="Genomic_DNA"/>
</dbReference>
<reference evidence="1" key="1">
    <citation type="submission" date="2022-02" db="EMBL/GenBank/DDBJ databases">
        <title>Plant Genome Project.</title>
        <authorList>
            <person name="Zhang R.-G."/>
        </authorList>
    </citation>
    <scope>NUCLEOTIDE SEQUENCE</scope>
    <source>
        <strain evidence="1">AT1</strain>
    </source>
</reference>
<gene>
    <name evidence="1" type="ORF">RHMOL_Rhmol03G0289900</name>
</gene>
<proteinExistence type="predicted"/>
<dbReference type="Proteomes" id="UP001062846">
    <property type="component" value="Chromosome 3"/>
</dbReference>
<organism evidence="1 2">
    <name type="scientific">Rhododendron molle</name>
    <name type="common">Chinese azalea</name>
    <name type="synonym">Azalea mollis</name>
    <dbReference type="NCBI Taxonomy" id="49168"/>
    <lineage>
        <taxon>Eukaryota</taxon>
        <taxon>Viridiplantae</taxon>
        <taxon>Streptophyta</taxon>
        <taxon>Embryophyta</taxon>
        <taxon>Tracheophyta</taxon>
        <taxon>Spermatophyta</taxon>
        <taxon>Magnoliopsida</taxon>
        <taxon>eudicotyledons</taxon>
        <taxon>Gunneridae</taxon>
        <taxon>Pentapetalae</taxon>
        <taxon>asterids</taxon>
        <taxon>Ericales</taxon>
        <taxon>Ericaceae</taxon>
        <taxon>Ericoideae</taxon>
        <taxon>Rhodoreae</taxon>
        <taxon>Rhododendron</taxon>
    </lineage>
</organism>
<accession>A0ACC0PJ97</accession>
<name>A0ACC0PJ97_RHOML</name>
<evidence type="ECO:0000313" key="2">
    <source>
        <dbReference type="Proteomes" id="UP001062846"/>
    </source>
</evidence>
<sequence>MAETNDSQQQLHIAALAFPFGTHAAPLLTLLRLLATSLPPTTILSFLSTEKSNTQIFTNKVDPSGTIKAYNVWDGIPEEAVEGQVSRGNAQAGAEFFLKAVPGNFKKAMGEAETESGVKISCILSDAFLWFSGDLAAEMGVPWVAFWTAGSCALSVHMYTDEIRNTLGMPGVAETVKQTLTFIPGMSAVHIDDLPEGVHSGNLESAIAQMLHKMGLNLPRATAVVVNSFEELDPIITNELKLKLRKALHVGPSTLSLPPLSNSDENGCLLWLEKQKPSSVAYISFGSMMTPPPKEMLALAQTLESLKVPFLWSLRDHSRHLLPEGFVESTESLGKVVSWAPQSQVLAHPSVGVFVSHCGWNSILESVAGGVPMICRPFFGDQTLNSRMVQDVWRIGIRVEGGAFTRSGTLSALELVLSREEGKEMRESICRLKESAVEAVGPSGSSAANFETLVEMISVMFVGHLGELPLAGASMATSFASVTGFSLMIGMGSALDTFCGQSYGAKQYHMLGIYLQRAMFVLLLACIPLSCIWANTGQILLFFGQDPEIAAEAGSYARYLIPTIFAYAIMQCHVRFLQAQNNVVPMMLSAGFTTLLHFFVCWVLVFKSGLGNKGAALANGISYWVNAILLAVYVRVSPSCKKTWTGFSAEALHDVMKFVRLAIPSAIMICLEIWSFEMMVLLSGLLPNPKLETSVLSICLNTCSVVYMIPLGLSGATSIRVSNELGAGRPQAARLAVCVVVCLVVTEGVIAGAVLILGRHVWGYCYSKEEKVVRYVGQMMILLAASHWLDGLQSVLSGTARGCGWQKIGAFANLGAYYLIGIPVGITLAFVCHIGGKGLWTGIIVALFAQASFLAIITLCTNWEKEAKKASDRVYDSIIPVEASS</sequence>
<protein>
    <submittedName>
        <fullName evidence="1">Uncharacterized protein</fullName>
    </submittedName>
</protein>
<comment type="caution">
    <text evidence="1">The sequence shown here is derived from an EMBL/GenBank/DDBJ whole genome shotgun (WGS) entry which is preliminary data.</text>
</comment>